<gene>
    <name evidence="2" type="ORF">STAS_09332</name>
</gene>
<dbReference type="Gene3D" id="2.40.70.10">
    <property type="entry name" value="Acid Proteases"/>
    <property type="match status" value="1"/>
</dbReference>
<dbReference type="InterPro" id="IPR021109">
    <property type="entry name" value="Peptidase_aspartic_dom_sf"/>
</dbReference>
<dbReference type="OrthoDB" id="1748369at2759"/>
<protein>
    <submittedName>
        <fullName evidence="2">Retrotransposon protein</fullName>
    </submittedName>
</protein>
<comment type="caution">
    <text evidence="2">The sequence shown here is derived from an EMBL/GenBank/DDBJ whole genome shotgun (WGS) entry which is preliminary data.</text>
</comment>
<dbReference type="EMBL" id="BKCP01004705">
    <property type="protein sequence ID" value="GER33224.1"/>
    <property type="molecule type" value="Genomic_DNA"/>
</dbReference>
<evidence type="ECO:0000313" key="3">
    <source>
        <dbReference type="Proteomes" id="UP000325081"/>
    </source>
</evidence>
<reference evidence="3" key="1">
    <citation type="journal article" date="2019" name="Curr. Biol.">
        <title>Genome Sequence of Striga asiatica Provides Insight into the Evolution of Plant Parasitism.</title>
        <authorList>
            <person name="Yoshida S."/>
            <person name="Kim S."/>
            <person name="Wafula E.K."/>
            <person name="Tanskanen J."/>
            <person name="Kim Y.M."/>
            <person name="Honaas L."/>
            <person name="Yang Z."/>
            <person name="Spallek T."/>
            <person name="Conn C.E."/>
            <person name="Ichihashi Y."/>
            <person name="Cheong K."/>
            <person name="Cui S."/>
            <person name="Der J.P."/>
            <person name="Gundlach H."/>
            <person name="Jiao Y."/>
            <person name="Hori C."/>
            <person name="Ishida J.K."/>
            <person name="Kasahara H."/>
            <person name="Kiba T."/>
            <person name="Kim M.S."/>
            <person name="Koo N."/>
            <person name="Laohavisit A."/>
            <person name="Lee Y.H."/>
            <person name="Lumba S."/>
            <person name="McCourt P."/>
            <person name="Mortimer J.C."/>
            <person name="Mutuku J.M."/>
            <person name="Nomura T."/>
            <person name="Sasaki-Sekimoto Y."/>
            <person name="Seto Y."/>
            <person name="Wang Y."/>
            <person name="Wakatake T."/>
            <person name="Sakakibara H."/>
            <person name="Demura T."/>
            <person name="Yamaguchi S."/>
            <person name="Yoneyama K."/>
            <person name="Manabe R.I."/>
            <person name="Nelson D.C."/>
            <person name="Schulman A.H."/>
            <person name="Timko M.P."/>
            <person name="dePamphilis C.W."/>
            <person name="Choi D."/>
            <person name="Shirasu K."/>
        </authorList>
    </citation>
    <scope>NUCLEOTIDE SEQUENCE [LARGE SCALE GENOMIC DNA]</scope>
    <source>
        <strain evidence="3">cv. UVA1</strain>
    </source>
</reference>
<sequence length="186" mass="20857">MPTSVHDDEESVRISNRRSSSVERINTSRGDMGGSTRQEKAYAHRAYSSGHQINRAETKVRPPMVTNAIIFSDEDSQTFDNPHSDAIVITTPIMYIPIHRILVDTGAYSSVLYWSAFLKMGIDRNDLDTCSDRITGFDGKTTVPEWRITLSIEVRGTSPTGRTILETFKVVKMNNEYNAILGRTAL</sequence>
<evidence type="ECO:0000256" key="1">
    <source>
        <dbReference type="SAM" id="MobiDB-lite"/>
    </source>
</evidence>
<keyword evidence="3" id="KW-1185">Reference proteome</keyword>
<feature type="region of interest" description="Disordered" evidence="1">
    <location>
        <begin position="1"/>
        <end position="37"/>
    </location>
</feature>
<organism evidence="2 3">
    <name type="scientific">Striga asiatica</name>
    <name type="common">Asiatic witchweed</name>
    <name type="synonym">Buchnera asiatica</name>
    <dbReference type="NCBI Taxonomy" id="4170"/>
    <lineage>
        <taxon>Eukaryota</taxon>
        <taxon>Viridiplantae</taxon>
        <taxon>Streptophyta</taxon>
        <taxon>Embryophyta</taxon>
        <taxon>Tracheophyta</taxon>
        <taxon>Spermatophyta</taxon>
        <taxon>Magnoliopsida</taxon>
        <taxon>eudicotyledons</taxon>
        <taxon>Gunneridae</taxon>
        <taxon>Pentapetalae</taxon>
        <taxon>asterids</taxon>
        <taxon>lamiids</taxon>
        <taxon>Lamiales</taxon>
        <taxon>Orobanchaceae</taxon>
        <taxon>Buchnereae</taxon>
        <taxon>Striga</taxon>
    </lineage>
</organism>
<evidence type="ECO:0000313" key="2">
    <source>
        <dbReference type="EMBL" id="GER33224.1"/>
    </source>
</evidence>
<dbReference type="SUPFAM" id="SSF50630">
    <property type="entry name" value="Acid proteases"/>
    <property type="match status" value="1"/>
</dbReference>
<dbReference type="CDD" id="cd00303">
    <property type="entry name" value="retropepsin_like"/>
    <property type="match status" value="1"/>
</dbReference>
<dbReference type="Proteomes" id="UP000325081">
    <property type="component" value="Unassembled WGS sequence"/>
</dbReference>
<accession>A0A5A7PKI8</accession>
<dbReference type="PANTHER" id="PTHR33240">
    <property type="entry name" value="OS08G0508500 PROTEIN"/>
    <property type="match status" value="1"/>
</dbReference>
<proteinExistence type="predicted"/>
<feature type="compositionally biased region" description="Low complexity" evidence="1">
    <location>
        <begin position="13"/>
        <end position="25"/>
    </location>
</feature>
<name>A0A5A7PKI8_STRAF</name>
<dbReference type="PANTHER" id="PTHR33240:SF15">
    <property type="entry name" value="GAG-PRO-LIKE PROTEIN"/>
    <property type="match status" value="1"/>
</dbReference>
<dbReference type="AlphaFoldDB" id="A0A5A7PKI8"/>